<accession>A0A420Y3P8</accession>
<feature type="region of interest" description="Disordered" evidence="1">
    <location>
        <begin position="1"/>
        <end position="74"/>
    </location>
</feature>
<dbReference type="AlphaFoldDB" id="A0A420Y3P8"/>
<evidence type="ECO:0000313" key="2">
    <source>
        <dbReference type="EMBL" id="RKU42493.1"/>
    </source>
</evidence>
<organism evidence="2 3">
    <name type="scientific">Coniochaeta pulveracea</name>
    <dbReference type="NCBI Taxonomy" id="177199"/>
    <lineage>
        <taxon>Eukaryota</taxon>
        <taxon>Fungi</taxon>
        <taxon>Dikarya</taxon>
        <taxon>Ascomycota</taxon>
        <taxon>Pezizomycotina</taxon>
        <taxon>Sordariomycetes</taxon>
        <taxon>Sordariomycetidae</taxon>
        <taxon>Coniochaetales</taxon>
        <taxon>Coniochaetaceae</taxon>
        <taxon>Coniochaeta</taxon>
    </lineage>
</organism>
<evidence type="ECO:0000313" key="3">
    <source>
        <dbReference type="Proteomes" id="UP000275385"/>
    </source>
</evidence>
<evidence type="ECO:0000256" key="1">
    <source>
        <dbReference type="SAM" id="MobiDB-lite"/>
    </source>
</evidence>
<dbReference type="EMBL" id="QVQW01000055">
    <property type="protein sequence ID" value="RKU42493.1"/>
    <property type="molecule type" value="Genomic_DNA"/>
</dbReference>
<dbReference type="OrthoDB" id="4157259at2759"/>
<comment type="caution">
    <text evidence="2">The sequence shown here is derived from an EMBL/GenBank/DDBJ whole genome shotgun (WGS) entry which is preliminary data.</text>
</comment>
<keyword evidence="3" id="KW-1185">Reference proteome</keyword>
<gene>
    <name evidence="2" type="ORF">DL546_000782</name>
</gene>
<feature type="compositionally biased region" description="Basic residues" evidence="1">
    <location>
        <begin position="53"/>
        <end position="63"/>
    </location>
</feature>
<dbReference type="STRING" id="177199.A0A420Y3P8"/>
<dbReference type="Proteomes" id="UP000275385">
    <property type="component" value="Unassembled WGS sequence"/>
</dbReference>
<reference evidence="2 3" key="1">
    <citation type="submission" date="2018-08" db="EMBL/GenBank/DDBJ databases">
        <title>Draft genome of the lignicolous fungus Coniochaeta pulveracea.</title>
        <authorList>
            <person name="Borstlap C.J."/>
            <person name="De Witt R.N."/>
            <person name="Botha A."/>
            <person name="Volschenk H."/>
        </authorList>
    </citation>
    <scope>NUCLEOTIDE SEQUENCE [LARGE SCALE GENOMIC DNA]</scope>
    <source>
        <strain evidence="2 3">CAB683</strain>
    </source>
</reference>
<name>A0A420Y3P8_9PEZI</name>
<proteinExistence type="predicted"/>
<sequence length="141" mass="15582">MSSSVAIPTSNPPADPNLRAARKGSEASSSSPSSSYSSSPSTPEPVSQTSHSAGKRKATHRRRESLLSPSISTEKCTTINIGDEDQPRLISYISSSQGFIWNPEYFIPPYMDYEYTPLDNRLEPVHDIHLSDEEIKKMLPK</sequence>
<protein>
    <submittedName>
        <fullName evidence="2">Uncharacterized protein</fullName>
    </submittedName>
</protein>
<feature type="compositionally biased region" description="Low complexity" evidence="1">
    <location>
        <begin position="26"/>
        <end position="50"/>
    </location>
</feature>